<evidence type="ECO:0000256" key="6">
    <source>
        <dbReference type="ARBA" id="ARBA00022833"/>
    </source>
</evidence>
<keyword evidence="15" id="KW-1185">Reference proteome</keyword>
<dbReference type="PROSITE" id="PS00028">
    <property type="entry name" value="ZINC_FINGER_C2H2_1"/>
    <property type="match status" value="2"/>
</dbReference>
<reference evidence="14" key="2">
    <citation type="submission" date="2025-09" db="UniProtKB">
        <authorList>
            <consortium name="Ensembl"/>
        </authorList>
    </citation>
    <scope>IDENTIFICATION</scope>
</reference>
<dbReference type="InterPro" id="IPR013087">
    <property type="entry name" value="Znf_C2H2_type"/>
</dbReference>
<evidence type="ECO:0000256" key="1">
    <source>
        <dbReference type="ARBA" id="ARBA00004123"/>
    </source>
</evidence>
<dbReference type="Proteomes" id="UP000694388">
    <property type="component" value="Unplaced"/>
</dbReference>
<dbReference type="PANTHER" id="PTHR24388">
    <property type="entry name" value="ZINC FINGER PROTEIN"/>
    <property type="match status" value="1"/>
</dbReference>
<keyword evidence="8" id="KW-0238">DNA-binding</keyword>
<dbReference type="GO" id="GO:0000981">
    <property type="term" value="F:DNA-binding transcription factor activity, RNA polymerase II-specific"/>
    <property type="evidence" value="ECO:0007669"/>
    <property type="project" value="TreeGrafter"/>
</dbReference>
<keyword evidence="6" id="KW-0862">Zinc</keyword>
<comment type="similarity">
    <text evidence="2">Belongs to the krueppel C2H2-type zinc-finger protein family.</text>
</comment>
<dbReference type="GO" id="GO:0005634">
    <property type="term" value="C:nucleus"/>
    <property type="evidence" value="ECO:0007669"/>
    <property type="project" value="UniProtKB-SubCell"/>
</dbReference>
<accession>A0A8C4Q077</accession>
<dbReference type="InterPro" id="IPR036236">
    <property type="entry name" value="Znf_C2H2_sf"/>
</dbReference>
<dbReference type="Gene3D" id="3.30.160.60">
    <property type="entry name" value="Classic Zinc Finger"/>
    <property type="match status" value="2"/>
</dbReference>
<dbReference type="SMART" id="SM00355">
    <property type="entry name" value="ZnF_C2H2"/>
    <property type="match status" value="3"/>
</dbReference>
<feature type="domain" description="C2H2-type" evidence="13">
    <location>
        <begin position="289"/>
        <end position="311"/>
    </location>
</feature>
<evidence type="ECO:0000256" key="8">
    <source>
        <dbReference type="ARBA" id="ARBA00023125"/>
    </source>
</evidence>
<evidence type="ECO:0000256" key="3">
    <source>
        <dbReference type="ARBA" id="ARBA00022723"/>
    </source>
</evidence>
<evidence type="ECO:0000256" key="10">
    <source>
        <dbReference type="ARBA" id="ARBA00023242"/>
    </source>
</evidence>
<keyword evidence="7" id="KW-0805">Transcription regulation</keyword>
<keyword evidence="9" id="KW-0804">Transcription</keyword>
<dbReference type="GO" id="GO:0000978">
    <property type="term" value="F:RNA polymerase II cis-regulatory region sequence-specific DNA binding"/>
    <property type="evidence" value="ECO:0007669"/>
    <property type="project" value="TreeGrafter"/>
</dbReference>
<dbReference type="OMA" id="MMCDSAN"/>
<evidence type="ECO:0000256" key="11">
    <source>
        <dbReference type="PROSITE-ProRule" id="PRU00042"/>
    </source>
</evidence>
<name>A0A8C4Q077_EPTBU</name>
<protein>
    <recommendedName>
        <fullName evidence="13">C2H2-type domain-containing protein</fullName>
    </recommendedName>
</protein>
<evidence type="ECO:0000313" key="15">
    <source>
        <dbReference type="Proteomes" id="UP000694388"/>
    </source>
</evidence>
<feature type="domain" description="C2H2-type" evidence="13">
    <location>
        <begin position="320"/>
        <end position="347"/>
    </location>
</feature>
<keyword evidence="3" id="KW-0479">Metal-binding</keyword>
<evidence type="ECO:0000256" key="5">
    <source>
        <dbReference type="ARBA" id="ARBA00022771"/>
    </source>
</evidence>
<evidence type="ECO:0000256" key="2">
    <source>
        <dbReference type="ARBA" id="ARBA00006991"/>
    </source>
</evidence>
<dbReference type="FunFam" id="3.30.160.60:FF:000690">
    <property type="entry name" value="Zinc finger protein 354C"/>
    <property type="match status" value="1"/>
</dbReference>
<feature type="domain" description="C2H2-type" evidence="13">
    <location>
        <begin position="348"/>
        <end position="375"/>
    </location>
</feature>
<feature type="region of interest" description="Disordered" evidence="12">
    <location>
        <begin position="182"/>
        <end position="207"/>
    </location>
</feature>
<evidence type="ECO:0000313" key="14">
    <source>
        <dbReference type="Ensembl" id="ENSEBUP00000008029.1"/>
    </source>
</evidence>
<evidence type="ECO:0000256" key="4">
    <source>
        <dbReference type="ARBA" id="ARBA00022737"/>
    </source>
</evidence>
<dbReference type="PROSITE" id="PS50157">
    <property type="entry name" value="ZINC_FINGER_C2H2_2"/>
    <property type="match status" value="3"/>
</dbReference>
<evidence type="ECO:0000256" key="9">
    <source>
        <dbReference type="ARBA" id="ARBA00023163"/>
    </source>
</evidence>
<proteinExistence type="inferred from homology"/>
<dbReference type="AlphaFoldDB" id="A0A8C4Q077"/>
<dbReference type="PANTHER" id="PTHR24388:SF54">
    <property type="entry name" value="PROTEIN ESCARGOT"/>
    <property type="match status" value="1"/>
</dbReference>
<reference evidence="14" key="1">
    <citation type="submission" date="2025-08" db="UniProtKB">
        <authorList>
            <consortium name="Ensembl"/>
        </authorList>
    </citation>
    <scope>IDENTIFICATION</scope>
</reference>
<keyword evidence="5 11" id="KW-0863">Zinc-finger</keyword>
<organism evidence="14 15">
    <name type="scientific">Eptatretus burgeri</name>
    <name type="common">Inshore hagfish</name>
    <dbReference type="NCBI Taxonomy" id="7764"/>
    <lineage>
        <taxon>Eukaryota</taxon>
        <taxon>Metazoa</taxon>
        <taxon>Chordata</taxon>
        <taxon>Craniata</taxon>
        <taxon>Vertebrata</taxon>
        <taxon>Cyclostomata</taxon>
        <taxon>Myxini</taxon>
        <taxon>Myxiniformes</taxon>
        <taxon>Myxinidae</taxon>
        <taxon>Eptatretinae</taxon>
        <taxon>Eptatretus</taxon>
    </lineage>
</organism>
<keyword evidence="4" id="KW-0677">Repeat</keyword>
<dbReference type="FunFam" id="3.30.160.60:FF:001370">
    <property type="entry name" value="Zinc finger protein"/>
    <property type="match status" value="1"/>
</dbReference>
<sequence>MEMAPEDRYNSCPFAAWLLSEGLTAETSRAIVKELGIESLGMFRACAEPAPVRAELFTLAKQKLPFAVYAEIRHFVEAHCVSTGKGLNTAFTDQVTSPTLVAVLCSMLNSMSHELFSCAQKLHCLIAIPESDGEECSRMEDIEVAQEVGTTIIQNLCTKQENDSEIARVMLPLNRCEENFTTNLPGSIDTDSEESNHPQASAGSSRDIETYLQEGRNHDIYTDEWGEHSDENRLPKEVETEQEPVDFISLQGDVMIPVTAGLFQPTTHSVSQEASGQASGKKKNGVRMHQCTICNRQFLTETALHLHVDKHPVKISHRRHKCNQCPYSSDHKGNLNKHVRTHTGERPYKCIVCGRAFAQSTTCQRHLNTHVDSSYAMDPHSLTPLLVQRSTS</sequence>
<dbReference type="InterPro" id="IPR050527">
    <property type="entry name" value="Snail/Krueppel_Znf"/>
</dbReference>
<dbReference type="Ensembl" id="ENSEBUT00000008521.1">
    <property type="protein sequence ID" value="ENSEBUP00000008029.1"/>
    <property type="gene ID" value="ENSEBUG00000005222.1"/>
</dbReference>
<dbReference type="GeneTree" id="ENSGT00930000152944"/>
<evidence type="ECO:0000256" key="12">
    <source>
        <dbReference type="SAM" id="MobiDB-lite"/>
    </source>
</evidence>
<dbReference type="SUPFAM" id="SSF57667">
    <property type="entry name" value="beta-beta-alpha zinc fingers"/>
    <property type="match status" value="1"/>
</dbReference>
<dbReference type="GO" id="GO:0008270">
    <property type="term" value="F:zinc ion binding"/>
    <property type="evidence" value="ECO:0007669"/>
    <property type="project" value="UniProtKB-KW"/>
</dbReference>
<evidence type="ECO:0000259" key="13">
    <source>
        <dbReference type="PROSITE" id="PS50157"/>
    </source>
</evidence>
<evidence type="ECO:0000256" key="7">
    <source>
        <dbReference type="ARBA" id="ARBA00023015"/>
    </source>
</evidence>
<comment type="subcellular location">
    <subcellularLocation>
        <location evidence="1">Nucleus</location>
    </subcellularLocation>
</comment>
<keyword evidence="10" id="KW-0539">Nucleus</keyword>